<dbReference type="AlphaFoldDB" id="A0A1F5NV01"/>
<accession>A0A1F5NV01</accession>
<organism evidence="1 2">
    <name type="scientific">Candidatus Doudnabacteria bacterium RIFCSPHIGHO2_01_FULL_46_24</name>
    <dbReference type="NCBI Taxonomy" id="1817825"/>
    <lineage>
        <taxon>Bacteria</taxon>
        <taxon>Candidatus Doudnaibacteriota</taxon>
    </lineage>
</organism>
<dbReference type="EMBL" id="MFEL01000008">
    <property type="protein sequence ID" value="OGE81495.1"/>
    <property type="molecule type" value="Genomic_DNA"/>
</dbReference>
<comment type="caution">
    <text evidence="1">The sequence shown here is derived from an EMBL/GenBank/DDBJ whole genome shotgun (WGS) entry which is preliminary data.</text>
</comment>
<sequence>MIGPLTHYLGARQPLNETLNRTDSPILLADLCKVRVAAMDNPQGVTQNNLLRQPCRVELRAAGARNHKGLALSGQLLFKGRSEDAEWIP</sequence>
<protein>
    <submittedName>
        <fullName evidence="1">Uncharacterized protein</fullName>
    </submittedName>
</protein>
<dbReference type="Proteomes" id="UP000178892">
    <property type="component" value="Unassembled WGS sequence"/>
</dbReference>
<evidence type="ECO:0000313" key="2">
    <source>
        <dbReference type="Proteomes" id="UP000178892"/>
    </source>
</evidence>
<reference evidence="1 2" key="1">
    <citation type="journal article" date="2016" name="Nat. Commun.">
        <title>Thousands of microbial genomes shed light on interconnected biogeochemical processes in an aquifer system.</title>
        <authorList>
            <person name="Anantharaman K."/>
            <person name="Brown C.T."/>
            <person name="Hug L.A."/>
            <person name="Sharon I."/>
            <person name="Castelle C.J."/>
            <person name="Probst A.J."/>
            <person name="Thomas B.C."/>
            <person name="Singh A."/>
            <person name="Wilkins M.J."/>
            <person name="Karaoz U."/>
            <person name="Brodie E.L."/>
            <person name="Williams K.H."/>
            <person name="Hubbard S.S."/>
            <person name="Banfield J.F."/>
        </authorList>
    </citation>
    <scope>NUCLEOTIDE SEQUENCE [LARGE SCALE GENOMIC DNA]</scope>
</reference>
<evidence type="ECO:0000313" key="1">
    <source>
        <dbReference type="EMBL" id="OGE81495.1"/>
    </source>
</evidence>
<name>A0A1F5NV01_9BACT</name>
<proteinExistence type="predicted"/>
<gene>
    <name evidence="1" type="ORF">A2720_03065</name>
</gene>